<evidence type="ECO:0000313" key="1">
    <source>
        <dbReference type="EMBL" id="CAB4165095.1"/>
    </source>
</evidence>
<name>A0A6J5P7S3_9CAUD</name>
<gene>
    <name evidence="1" type="ORF">UFOVP820_12</name>
</gene>
<protein>
    <submittedName>
        <fullName evidence="1">Uncharacterized protein</fullName>
    </submittedName>
</protein>
<organism evidence="1">
    <name type="scientific">uncultured Caudovirales phage</name>
    <dbReference type="NCBI Taxonomy" id="2100421"/>
    <lineage>
        <taxon>Viruses</taxon>
        <taxon>Duplodnaviria</taxon>
        <taxon>Heunggongvirae</taxon>
        <taxon>Uroviricota</taxon>
        <taxon>Caudoviricetes</taxon>
        <taxon>Peduoviridae</taxon>
        <taxon>Maltschvirus</taxon>
        <taxon>Maltschvirus maltsch</taxon>
    </lineage>
</organism>
<reference evidence="1" key="1">
    <citation type="submission" date="2020-04" db="EMBL/GenBank/DDBJ databases">
        <authorList>
            <person name="Chiriac C."/>
            <person name="Salcher M."/>
            <person name="Ghai R."/>
            <person name="Kavagutti S V."/>
        </authorList>
    </citation>
    <scope>NUCLEOTIDE SEQUENCE</scope>
</reference>
<accession>A0A6J5P7S3</accession>
<proteinExistence type="predicted"/>
<sequence length="69" mass="7823">MTREDIIRIARAVRFTQYRFTTEGQMLRFAELIIAAEREACAGVCEKLANFAPYGGDLLIEAAEDIRAR</sequence>
<dbReference type="EMBL" id="LR796771">
    <property type="protein sequence ID" value="CAB4165095.1"/>
    <property type="molecule type" value="Genomic_DNA"/>
</dbReference>